<dbReference type="GO" id="GO:0005634">
    <property type="term" value="C:nucleus"/>
    <property type="evidence" value="ECO:0007669"/>
    <property type="project" value="UniProtKB-SubCell"/>
</dbReference>
<proteinExistence type="predicted"/>
<dbReference type="InterPro" id="IPR056484">
    <property type="entry name" value="PHD_P300"/>
</dbReference>
<feature type="region of interest" description="Disordered" evidence="20">
    <location>
        <begin position="579"/>
        <end position="632"/>
    </location>
</feature>
<dbReference type="OrthoDB" id="899at2759"/>
<evidence type="ECO:0000256" key="18">
    <source>
        <dbReference type="PROSITE-ProRule" id="PRU00203"/>
    </source>
</evidence>
<dbReference type="InterPro" id="IPR013083">
    <property type="entry name" value="Znf_RING/FYVE/PHD"/>
</dbReference>
<dbReference type="GO" id="GO:0031490">
    <property type="term" value="F:chromatin DNA binding"/>
    <property type="evidence" value="ECO:0000318"/>
    <property type="project" value="GO_Central"/>
</dbReference>
<dbReference type="InterPro" id="IPR000433">
    <property type="entry name" value="Znf_ZZ"/>
</dbReference>
<keyword evidence="5 18" id="KW-0479">Metal-binding</keyword>
<feature type="region of interest" description="Disordered" evidence="20">
    <location>
        <begin position="972"/>
        <end position="992"/>
    </location>
</feature>
<dbReference type="PROSITE" id="PS00633">
    <property type="entry name" value="BROMODOMAIN_1"/>
    <property type="match status" value="1"/>
</dbReference>
<dbReference type="PRINTS" id="PR00503">
    <property type="entry name" value="BROMODOMAIN"/>
</dbReference>
<evidence type="ECO:0000256" key="7">
    <source>
        <dbReference type="ARBA" id="ARBA00022771"/>
    </source>
</evidence>
<keyword evidence="8 18" id="KW-0862">Zinc</keyword>
<feature type="region of interest" description="Disordered" evidence="20">
    <location>
        <begin position="1032"/>
        <end position="1058"/>
    </location>
</feature>
<evidence type="ECO:0000256" key="6">
    <source>
        <dbReference type="ARBA" id="ARBA00022737"/>
    </source>
</evidence>
<dbReference type="Gene3D" id="1.10.246.20">
    <property type="entry name" value="Coactivator CBP, KIX domain"/>
    <property type="match status" value="1"/>
</dbReference>
<feature type="zinc finger region" description="TAZ-type" evidence="18">
    <location>
        <begin position="780"/>
        <end position="858"/>
    </location>
</feature>
<dbReference type="eggNOG" id="KOG1778">
    <property type="taxonomic scope" value="Eukaryota"/>
</dbReference>
<feature type="region of interest" description="Disordered" evidence="20">
    <location>
        <begin position="1224"/>
        <end position="1245"/>
    </location>
</feature>
<dbReference type="SUPFAM" id="SSF47040">
    <property type="entry name" value="Kix domain of CBP (creb binding protein)"/>
    <property type="match status" value="1"/>
</dbReference>
<dbReference type="STRING" id="10228.B3S9N8"/>
<evidence type="ECO:0000259" key="23">
    <source>
        <dbReference type="PROSITE" id="PS50135"/>
    </source>
</evidence>
<feature type="domain" description="CBP/p300-type HAT" evidence="25">
    <location>
        <begin position="388"/>
        <end position="717"/>
    </location>
</feature>
<evidence type="ECO:0000256" key="4">
    <source>
        <dbReference type="ARBA" id="ARBA00022679"/>
    </source>
</evidence>
<dbReference type="PROSITE" id="PS50014">
    <property type="entry name" value="BROMODOMAIN_2"/>
    <property type="match status" value="1"/>
</dbReference>
<feature type="compositionally biased region" description="Basic residues" evidence="20">
    <location>
        <begin position="603"/>
        <end position="626"/>
    </location>
</feature>
<dbReference type="FunFam" id="3.30.60.90:FF:000003">
    <property type="entry name" value="E1A binding protein p300"/>
    <property type="match status" value="1"/>
</dbReference>
<evidence type="ECO:0000256" key="10">
    <source>
        <dbReference type="ARBA" id="ARBA00023015"/>
    </source>
</evidence>
<evidence type="ECO:0000256" key="13">
    <source>
        <dbReference type="ARBA" id="ARBA00023163"/>
    </source>
</evidence>
<dbReference type="PROSITE" id="PS01357">
    <property type="entry name" value="ZF_ZZ_1"/>
    <property type="match status" value="1"/>
</dbReference>
<dbReference type="InterPro" id="IPR001487">
    <property type="entry name" value="Bromodomain"/>
</dbReference>
<dbReference type="InterPro" id="IPR003101">
    <property type="entry name" value="KIX_dom"/>
</dbReference>
<dbReference type="CTD" id="6758207"/>
<dbReference type="GO" id="GO:0004402">
    <property type="term" value="F:histone acetyltransferase activity"/>
    <property type="evidence" value="ECO:0000318"/>
    <property type="project" value="GO_Central"/>
</dbReference>
<dbReference type="Pfam" id="PF08214">
    <property type="entry name" value="HAT_KAT11"/>
    <property type="match status" value="1"/>
</dbReference>
<dbReference type="SMART" id="SM01250">
    <property type="entry name" value="KAT11"/>
    <property type="match status" value="1"/>
</dbReference>
<evidence type="ECO:0000256" key="11">
    <source>
        <dbReference type="ARBA" id="ARBA00023117"/>
    </source>
</evidence>
<evidence type="ECO:0000256" key="12">
    <source>
        <dbReference type="ARBA" id="ARBA00023159"/>
    </source>
</evidence>
<feature type="region of interest" description="Disordered" evidence="20">
    <location>
        <begin position="1082"/>
        <end position="1140"/>
    </location>
</feature>
<dbReference type="Pfam" id="PF00439">
    <property type="entry name" value="Bromodomain"/>
    <property type="match status" value="1"/>
</dbReference>
<dbReference type="PROSITE" id="PS50134">
    <property type="entry name" value="ZF_TAZ"/>
    <property type="match status" value="1"/>
</dbReference>
<protein>
    <recommendedName>
        <fullName evidence="2">histone acetyltransferase</fullName>
        <ecNumber evidence="2">2.3.1.48</ecNumber>
    </recommendedName>
</protein>
<feature type="compositionally biased region" description="Polar residues" evidence="20">
    <location>
        <begin position="1224"/>
        <end position="1238"/>
    </location>
</feature>
<dbReference type="InParanoid" id="B3S9N8"/>
<dbReference type="InterPro" id="IPR018359">
    <property type="entry name" value="Bromodomain_CS"/>
</dbReference>
<evidence type="ECO:0000259" key="21">
    <source>
        <dbReference type="PROSITE" id="PS50014"/>
    </source>
</evidence>
<feature type="compositionally biased region" description="Polar residues" evidence="20">
    <location>
        <begin position="1323"/>
        <end position="1335"/>
    </location>
</feature>
<dbReference type="GO" id="GO:0008270">
    <property type="term" value="F:zinc ion binding"/>
    <property type="evidence" value="ECO:0007669"/>
    <property type="project" value="UniProtKB-KW"/>
</dbReference>
<feature type="compositionally biased region" description="Polar residues" evidence="20">
    <location>
        <begin position="1407"/>
        <end position="1434"/>
    </location>
</feature>
<keyword evidence="7 19" id="KW-0863">Zinc-finger</keyword>
<keyword evidence="6" id="KW-0677">Repeat</keyword>
<evidence type="ECO:0000256" key="1">
    <source>
        <dbReference type="ARBA" id="ARBA00004123"/>
    </source>
</evidence>
<feature type="domain" description="TAZ-type" evidence="22">
    <location>
        <begin position="780"/>
        <end position="858"/>
    </location>
</feature>
<dbReference type="PhylomeDB" id="B3S9N8"/>
<keyword evidence="15" id="KW-0012">Acyltransferase</keyword>
<dbReference type="InterPro" id="IPR038547">
    <property type="entry name" value="RING_CBP-p300_sf"/>
</dbReference>
<evidence type="ECO:0000256" key="17">
    <source>
        <dbReference type="PROSITE-ProRule" id="PRU00035"/>
    </source>
</evidence>
<feature type="region of interest" description="Disordered" evidence="20">
    <location>
        <begin position="1406"/>
        <end position="1434"/>
    </location>
</feature>
<evidence type="ECO:0000256" key="5">
    <source>
        <dbReference type="ARBA" id="ARBA00022723"/>
    </source>
</evidence>
<feature type="region of interest" description="Disordered" evidence="20">
    <location>
        <begin position="1266"/>
        <end position="1302"/>
    </location>
</feature>
<dbReference type="Gene3D" id="1.20.920.10">
    <property type="entry name" value="Bromodomain-like"/>
    <property type="match status" value="1"/>
</dbReference>
<evidence type="ECO:0000256" key="3">
    <source>
        <dbReference type="ARBA" id="ARBA00022481"/>
    </source>
</evidence>
<keyword evidence="13" id="KW-0804">Transcription</keyword>
<feature type="region of interest" description="Disordered" evidence="20">
    <location>
        <begin position="105"/>
        <end position="140"/>
    </location>
</feature>
<sequence>MAQKLIGAILPPPAIMIKDERKVRLITYAHDVERDMYQKANSKEEYYQMLAVKIYKIKKELEEKRKTRLAKEGVNFLPNRENSQVPLANNDKPISKQLIQNLNPALPNTKARGGDPSASNNSSRVSSPCDEMSNSRKSVSEKKMFSKEELHQPLMAVLQKLSSSADAEPFREPVDPKVLNIPDYFDIIKHPMDLSTISRRLHQGMYKSPWGFCDDMWLMFENAWLYNKKNTRVHKQCTKLAELFEKEITPVMRGFHYCCGKKYVFNPQVLCCYGKQLCTIPRDKVYWTYQDRYHFCEKCYSEIEGENVRIGDDPIIPQSMGYLDSAIPKKYFKKKTNDHLEPEPWTACIDCGRKFHSICVLHYDQLSSNGYICSHCLKTSGSRKRDSKYSANKLPDSNLSDHIEKRVNNFLKGKGAGNVTVRMVSNVEKTVEVKQGMRTKFQDQFPESFPYRAKALFVFEEIDGTDVCFFGMHVQEYGTDCSPPNKSYTMAHIWACPPSEGDDYIFHCHPPEQKIPKPKRLQEWYKRMLDKAKKESVVVDYKDIHRMSQEENITSANQLAYFEGDFWPNVLEENIKEIDQEEQERKASAAAEAAGQGSNGTKKTAKKGKMKKNSKSKTNNTRKNKKNPYAGTDLTQRLFATMEKHKEVFFVIRLYSVEEAKEVPDIKDPDLVMSCDLMDGRDAFLTLAREKHFEFSSLRRAKYSTIAMLVELHNQGQDRFVYTCNNCSNHVETRYHCSICDDFDLCLSCYDKFGHEHKMEKLGLDLGNECNGDDKSRNPQESRRLSIQRCVWSLQHACTCPGCDVKSCNKMKWIVQHSKNCKTKNSGCHVCKQLIALCCYHAKTCNDNHCPVPFCSSIKQKLRMQQMQRDQWTRRRMAVMQTSTPAYNNQFVSQEPIQQTVRSQVAYNSMQGGPSRGPPNNIGSKDALKQGRNPHTMQIGMGRGQLRNASPSLISQSPSSLGNNPAVGRQTFTSSENNYQPYRNPVRPDINRNLNRNNDLAVQHMDPSKAPKVMTEQKQKMLQMLQNNYQHSVPNNVNQNPTNSMTGNYVKSAQDPSNQFLPNKQVQLQQQMNKQQIYPGQANPTMQRLNNQPNRQHFQQQQQQQQQSHQMQPPQRQMAAQQFQQPLQQQSRPQGLQHNQIRQVQMPQQQLQASHPTQMISSNPINGNNQIKSGSVMQQQPSGVQQSQRFMTQPVMGQNPRMSQQRVVKGPLHQNVNKTSLNTMTPQQRVMSPTQSTHGPPAGIAQQRNSFQSRNVVSSQQQVISSSQGLIGQNPAVSSRNLSASQQGVLSTPSVPQAPPNVNQRSIIIPPRNFQDRVISPHTSQAGVSQQQSPVMSPRNMHPLPQRVLSPAQSLPASSMVSPQGNVLSPRGLQNHQGKVMSPTQSMPNASVVSPQNHQIRSGAGITPTQQQQVMSPTMANQQAHGAQSALSPRNQSYHSNVMMASPPHISLSPRPAQSYQIGASPIPNKSPASVTHKPNQSPIMQDTNFSMNNVSSLPSTNIASDHLGQDDDPLLSQDHLSQYVM</sequence>
<evidence type="ECO:0000256" key="8">
    <source>
        <dbReference type="ARBA" id="ARBA00022833"/>
    </source>
</evidence>
<dbReference type="InterPro" id="IPR035898">
    <property type="entry name" value="TAZ_dom_sf"/>
</dbReference>
<evidence type="ECO:0000256" key="15">
    <source>
        <dbReference type="ARBA" id="ARBA00023315"/>
    </source>
</evidence>
<dbReference type="Pfam" id="PF02135">
    <property type="entry name" value="zf-TAZ"/>
    <property type="match status" value="1"/>
</dbReference>
<dbReference type="RefSeq" id="XP_002116995.1">
    <property type="nucleotide sequence ID" value="XM_002116959.1"/>
</dbReference>
<dbReference type="GO" id="GO:0000123">
    <property type="term" value="C:histone acetyltransferase complex"/>
    <property type="evidence" value="ECO:0000318"/>
    <property type="project" value="GO_Central"/>
</dbReference>
<dbReference type="Gene3D" id="1.20.1020.10">
    <property type="entry name" value="TAZ domain"/>
    <property type="match status" value="1"/>
</dbReference>
<keyword evidence="12" id="KW-0010">Activator</keyword>
<dbReference type="InterPro" id="IPR000197">
    <property type="entry name" value="Znf_TAZ"/>
</dbReference>
<feature type="domain" description="KIX" evidence="24">
    <location>
        <begin position="1"/>
        <end position="62"/>
    </location>
</feature>
<comment type="catalytic activity">
    <reaction evidence="16">
        <text>L-lysyl-[protein] + acetyl-CoA = N(6)-acetyl-L-lysyl-[protein] + CoA + H(+)</text>
        <dbReference type="Rhea" id="RHEA:45948"/>
        <dbReference type="Rhea" id="RHEA-COMP:9752"/>
        <dbReference type="Rhea" id="RHEA-COMP:10731"/>
        <dbReference type="ChEBI" id="CHEBI:15378"/>
        <dbReference type="ChEBI" id="CHEBI:29969"/>
        <dbReference type="ChEBI" id="CHEBI:57287"/>
        <dbReference type="ChEBI" id="CHEBI:57288"/>
        <dbReference type="ChEBI" id="CHEBI:61930"/>
        <dbReference type="EC" id="2.3.1.48"/>
    </reaction>
</comment>
<evidence type="ECO:0000313" key="27">
    <source>
        <dbReference type="Proteomes" id="UP000009022"/>
    </source>
</evidence>
<dbReference type="SUPFAM" id="SSF57933">
    <property type="entry name" value="TAZ domain"/>
    <property type="match status" value="1"/>
</dbReference>
<dbReference type="SMART" id="SM00297">
    <property type="entry name" value="BROMO"/>
    <property type="match status" value="1"/>
</dbReference>
<dbReference type="HOGENOM" id="CLU_000162_3_0_1"/>
<dbReference type="PROSITE" id="PS51727">
    <property type="entry name" value="CBP_P300_HAT"/>
    <property type="match status" value="1"/>
</dbReference>
<keyword evidence="27" id="KW-1185">Reference proteome</keyword>
<evidence type="ECO:0000256" key="14">
    <source>
        <dbReference type="ARBA" id="ARBA00023242"/>
    </source>
</evidence>
<dbReference type="Pfam" id="PF23570">
    <property type="entry name" value="PHD_P300"/>
    <property type="match status" value="1"/>
</dbReference>
<dbReference type="Pfam" id="PF00569">
    <property type="entry name" value="ZZ"/>
    <property type="match status" value="1"/>
</dbReference>
<evidence type="ECO:0000259" key="25">
    <source>
        <dbReference type="PROSITE" id="PS51727"/>
    </source>
</evidence>
<dbReference type="SUPFAM" id="SSF47370">
    <property type="entry name" value="Bromodomain"/>
    <property type="match status" value="1"/>
</dbReference>
<feature type="compositionally biased region" description="Polar residues" evidence="20">
    <location>
        <begin position="1269"/>
        <end position="1302"/>
    </location>
</feature>
<evidence type="ECO:0000259" key="22">
    <source>
        <dbReference type="PROSITE" id="PS50134"/>
    </source>
</evidence>
<evidence type="ECO:0000256" key="2">
    <source>
        <dbReference type="ARBA" id="ARBA00013184"/>
    </source>
</evidence>
<dbReference type="GeneID" id="6758207"/>
<gene>
    <name evidence="26" type="ORF">TRIADDRAFT_60973</name>
</gene>
<dbReference type="GO" id="GO:0003713">
    <property type="term" value="F:transcription coactivator activity"/>
    <property type="evidence" value="ECO:0000318"/>
    <property type="project" value="GO_Central"/>
</dbReference>
<feature type="compositionally biased region" description="Polar residues" evidence="20">
    <location>
        <begin position="972"/>
        <end position="981"/>
    </location>
</feature>
<dbReference type="InterPro" id="IPR013178">
    <property type="entry name" value="Histone_AcTrfase_Rtt109/CBP"/>
</dbReference>
<keyword evidence="11 17" id="KW-0103">Bromodomain</keyword>
<name>B3S9N8_TRIAD</name>
<keyword evidence="4" id="KW-0808">Transferase</keyword>
<evidence type="ECO:0000259" key="24">
    <source>
        <dbReference type="PROSITE" id="PS50952"/>
    </source>
</evidence>
<dbReference type="Gene3D" id="3.30.60.90">
    <property type="match status" value="1"/>
</dbReference>
<dbReference type="SMART" id="SM00291">
    <property type="entry name" value="ZnF_ZZ"/>
    <property type="match status" value="1"/>
</dbReference>
<feature type="region of interest" description="Disordered" evidence="20">
    <location>
        <begin position="1323"/>
        <end position="1394"/>
    </location>
</feature>
<dbReference type="GO" id="GO:0045944">
    <property type="term" value="P:positive regulation of transcription by RNA polymerase II"/>
    <property type="evidence" value="ECO:0000318"/>
    <property type="project" value="GO_Central"/>
</dbReference>
<feature type="compositionally biased region" description="Polar residues" evidence="20">
    <location>
        <begin position="1351"/>
        <end position="1394"/>
    </location>
</feature>
<dbReference type="KEGG" id="tad:TRIADDRAFT_60973"/>
<dbReference type="PANTHER" id="PTHR13808">
    <property type="entry name" value="CBP/P300-RELATED"/>
    <property type="match status" value="1"/>
</dbReference>
<dbReference type="PROSITE" id="PS50952">
    <property type="entry name" value="KIX"/>
    <property type="match status" value="1"/>
</dbReference>
<dbReference type="SMART" id="SM00551">
    <property type="entry name" value="ZnF_TAZ"/>
    <property type="match status" value="1"/>
</dbReference>
<reference evidence="26 27" key="1">
    <citation type="journal article" date="2008" name="Nature">
        <title>The Trichoplax genome and the nature of placozoans.</title>
        <authorList>
            <person name="Srivastava M."/>
            <person name="Begovic E."/>
            <person name="Chapman J."/>
            <person name="Putnam N.H."/>
            <person name="Hellsten U."/>
            <person name="Kawashima T."/>
            <person name="Kuo A."/>
            <person name="Mitros T."/>
            <person name="Salamov A."/>
            <person name="Carpenter M.L."/>
            <person name="Signorovitch A.Y."/>
            <person name="Moreno M.A."/>
            <person name="Kamm K."/>
            <person name="Grimwood J."/>
            <person name="Schmutz J."/>
            <person name="Shapiro H."/>
            <person name="Grigoriev I.V."/>
            <person name="Buss L.W."/>
            <person name="Schierwater B."/>
            <person name="Dellaporta S.L."/>
            <person name="Rokhsar D.S."/>
        </authorList>
    </citation>
    <scope>NUCLEOTIDE SEQUENCE [LARGE SCALE GENOMIC DNA]</scope>
    <source>
        <strain evidence="26 27">Grell-BS-1999</strain>
    </source>
</reference>
<dbReference type="InterPro" id="IPR031162">
    <property type="entry name" value="CBP_P300_HAT"/>
</dbReference>
<evidence type="ECO:0000256" key="9">
    <source>
        <dbReference type="ARBA" id="ARBA00022853"/>
    </source>
</evidence>
<feature type="compositionally biased region" description="Polar residues" evidence="20">
    <location>
        <begin position="1471"/>
        <end position="1504"/>
    </location>
</feature>
<dbReference type="Proteomes" id="UP000009022">
    <property type="component" value="Unassembled WGS sequence"/>
</dbReference>
<dbReference type="InterPro" id="IPR010303">
    <property type="entry name" value="RING_CBP-p300"/>
</dbReference>
<dbReference type="GO" id="GO:0005667">
    <property type="term" value="C:transcription regulator complex"/>
    <property type="evidence" value="ECO:0000318"/>
    <property type="project" value="GO_Central"/>
</dbReference>
<dbReference type="EMBL" id="DS985259">
    <property type="protein sequence ID" value="EDV20569.1"/>
    <property type="molecule type" value="Genomic_DNA"/>
</dbReference>
<accession>B3S9N8</accession>
<dbReference type="Pfam" id="PF02172">
    <property type="entry name" value="KIX"/>
    <property type="match status" value="1"/>
</dbReference>
<dbReference type="PROSITE" id="PS50135">
    <property type="entry name" value="ZF_ZZ_2"/>
    <property type="match status" value="1"/>
</dbReference>
<dbReference type="InterPro" id="IPR036529">
    <property type="entry name" value="KIX_dom_sf"/>
</dbReference>
<keyword evidence="14" id="KW-0539">Nucleus</keyword>
<evidence type="ECO:0000256" key="20">
    <source>
        <dbReference type="SAM" id="MobiDB-lite"/>
    </source>
</evidence>
<dbReference type="Gene3D" id="2.10.110.40">
    <property type="match status" value="1"/>
</dbReference>
<feature type="region of interest" description="Disordered" evidence="20">
    <location>
        <begin position="908"/>
        <end position="934"/>
    </location>
</feature>
<dbReference type="PANTHER" id="PTHR13808:SF1">
    <property type="entry name" value="HISTONE ACETYLTRANSFERASE"/>
    <property type="match status" value="1"/>
</dbReference>
<keyword evidence="10" id="KW-0805">Transcription regulation</keyword>
<feature type="compositionally biased region" description="Low complexity" evidence="20">
    <location>
        <begin position="117"/>
        <end position="127"/>
    </location>
</feature>
<dbReference type="FunCoup" id="B3S9N8">
    <property type="interactions" value="1194"/>
</dbReference>
<dbReference type="CDD" id="cd15557">
    <property type="entry name" value="PHD_CBP_p300"/>
    <property type="match status" value="1"/>
</dbReference>
<feature type="compositionally biased region" description="Low complexity" evidence="20">
    <location>
        <begin position="1090"/>
        <end position="1137"/>
    </location>
</feature>
<dbReference type="GO" id="GO:0140297">
    <property type="term" value="F:DNA-binding transcription factor binding"/>
    <property type="evidence" value="ECO:0007669"/>
    <property type="project" value="UniProtKB-ARBA"/>
</dbReference>
<feature type="domain" description="ZZ-type" evidence="23">
    <location>
        <begin position="719"/>
        <end position="767"/>
    </location>
</feature>
<evidence type="ECO:0000256" key="16">
    <source>
        <dbReference type="ARBA" id="ARBA00048017"/>
    </source>
</evidence>
<dbReference type="SUPFAM" id="SSF57850">
    <property type="entry name" value="RING/U-box"/>
    <property type="match status" value="1"/>
</dbReference>
<keyword evidence="3" id="KW-0488">Methylation</keyword>
<evidence type="ECO:0000313" key="26">
    <source>
        <dbReference type="EMBL" id="EDV20569.1"/>
    </source>
</evidence>
<dbReference type="InterPro" id="IPR036427">
    <property type="entry name" value="Bromodomain-like_sf"/>
</dbReference>
<evidence type="ECO:0000256" key="19">
    <source>
        <dbReference type="PROSITE-ProRule" id="PRU00228"/>
    </source>
</evidence>
<feature type="domain" description="Bromo" evidence="21">
    <location>
        <begin position="162"/>
        <end position="234"/>
    </location>
</feature>
<dbReference type="CDD" id="cd02337">
    <property type="entry name" value="ZZ_CBP"/>
    <property type="match status" value="1"/>
</dbReference>
<feature type="region of interest" description="Disordered" evidence="20">
    <location>
        <begin position="1449"/>
        <end position="1526"/>
    </location>
</feature>
<dbReference type="InterPro" id="IPR043145">
    <property type="entry name" value="Znf_ZZ_sf"/>
</dbReference>
<comment type="subcellular location">
    <subcellularLocation>
        <location evidence="1">Nucleus</location>
    </subcellularLocation>
</comment>
<dbReference type="CDD" id="cd15802">
    <property type="entry name" value="RING_CBP-p300"/>
    <property type="match status" value="1"/>
</dbReference>
<dbReference type="Gene3D" id="3.30.40.10">
    <property type="entry name" value="Zinc/RING finger domain, C3HC4 (zinc finger)"/>
    <property type="match status" value="1"/>
</dbReference>
<organism evidence="26 27">
    <name type="scientific">Trichoplax adhaerens</name>
    <name type="common">Trichoplax reptans</name>
    <dbReference type="NCBI Taxonomy" id="10228"/>
    <lineage>
        <taxon>Eukaryota</taxon>
        <taxon>Metazoa</taxon>
        <taxon>Placozoa</taxon>
        <taxon>Uniplacotomia</taxon>
        <taxon>Trichoplacea</taxon>
        <taxon>Trichoplacidae</taxon>
        <taxon>Trichoplax</taxon>
    </lineage>
</organism>
<dbReference type="EC" id="2.3.1.48" evidence="2"/>
<dbReference type="Pfam" id="PF06001">
    <property type="entry name" value="RING_CBP-p300"/>
    <property type="match status" value="1"/>
</dbReference>
<feature type="compositionally biased region" description="Low complexity" evidence="20">
    <location>
        <begin position="588"/>
        <end position="602"/>
    </location>
</feature>
<keyword evidence="9" id="KW-0156">Chromatin regulator</keyword>